<dbReference type="HOGENOM" id="CLU_2850227_0_0_1"/>
<dbReference type="OMA" id="NMVIVCA"/>
<keyword evidence="1" id="KW-0812">Transmembrane</keyword>
<organism evidence="2 3">
    <name type="scientific">Nematocida parisii (strain ERTm3)</name>
    <name type="common">Nematode killer fungus</name>
    <dbReference type="NCBI Taxonomy" id="935791"/>
    <lineage>
        <taxon>Eukaryota</taxon>
        <taxon>Fungi</taxon>
        <taxon>Fungi incertae sedis</taxon>
        <taxon>Microsporidia</taxon>
        <taxon>Nematocida</taxon>
    </lineage>
</organism>
<reference evidence="2" key="1">
    <citation type="submission" date="2011-01" db="EMBL/GenBank/DDBJ databases">
        <title>The Genome Sequence of Nematocida parisii strain ERTm3.</title>
        <authorList>
            <consortium name="The Broad Institute Genome Sequencing Platform"/>
            <consortium name="The Broad Institute Genome Sequencing Center for Infectious Disease"/>
            <person name="Cuomo C."/>
            <person name="Troemel E."/>
            <person name="Young S.K."/>
            <person name="Zeng Q."/>
            <person name="Gargeya S."/>
            <person name="Fitzgerald M."/>
            <person name="Haas B."/>
            <person name="Abouelleil A."/>
            <person name="Alvarado L."/>
            <person name="Arachchi H.M."/>
            <person name="Berlin A."/>
            <person name="Chapman S.B."/>
            <person name="Gearin G."/>
            <person name="Goldberg J."/>
            <person name="Griggs A."/>
            <person name="Gujja S."/>
            <person name="Hansen M."/>
            <person name="Heiman D."/>
            <person name="Howarth C."/>
            <person name="Larimer J."/>
            <person name="Lui A."/>
            <person name="MacDonald P.J.P."/>
            <person name="McCowen C."/>
            <person name="Montmayeur A."/>
            <person name="Murphy C."/>
            <person name="Neiman D."/>
            <person name="Pearson M."/>
            <person name="Priest M."/>
            <person name="Roberts A."/>
            <person name="Saif S."/>
            <person name="Shea T."/>
            <person name="Sisk P."/>
            <person name="Stolte C."/>
            <person name="Sykes S."/>
            <person name="Wortman J."/>
            <person name="Nusbaum C."/>
            <person name="Birren B."/>
        </authorList>
    </citation>
    <scope>NUCLEOTIDE SEQUENCE</scope>
    <source>
        <strain evidence="2">ERTm3</strain>
    </source>
</reference>
<keyword evidence="1" id="KW-1133">Transmembrane helix</keyword>
<evidence type="ECO:0000313" key="3">
    <source>
        <dbReference type="Proteomes" id="UP000002872"/>
    </source>
</evidence>
<dbReference type="InParanoid" id="I3EH27"/>
<accession>I3EH27</accession>
<dbReference type="AlphaFoldDB" id="I3EH27"/>
<sequence length="65" mass="7364">MNTLLVCTGLAVLPLSTYFIMGVLGANTLWKSFISMLFMVFYIIFITILAVRKAESEELRTKKNT</sequence>
<protein>
    <submittedName>
        <fullName evidence="2">Uncharacterized protein</fullName>
    </submittedName>
</protein>
<name>I3EH27_NEMP3</name>
<dbReference type="VEuPathDB" id="MicrosporidiaDB:NEQG_01214"/>
<dbReference type="EMBL" id="GL870878">
    <property type="protein sequence ID" value="EIJ88524.1"/>
    <property type="molecule type" value="Genomic_DNA"/>
</dbReference>
<dbReference type="Proteomes" id="UP000002872">
    <property type="component" value="Unassembled WGS sequence"/>
</dbReference>
<gene>
    <name evidence="2" type="ORF">NEQG_01214</name>
</gene>
<feature type="transmembrane region" description="Helical" evidence="1">
    <location>
        <begin position="32"/>
        <end position="51"/>
    </location>
</feature>
<proteinExistence type="predicted"/>
<keyword evidence="1" id="KW-0472">Membrane</keyword>
<evidence type="ECO:0000256" key="1">
    <source>
        <dbReference type="SAM" id="Phobius"/>
    </source>
</evidence>
<dbReference type="OrthoDB" id="10284202at2759"/>
<keyword evidence="3" id="KW-1185">Reference proteome</keyword>
<evidence type="ECO:0000313" key="2">
    <source>
        <dbReference type="EMBL" id="EIJ88524.1"/>
    </source>
</evidence>